<organism evidence="7">
    <name type="scientific">Sesamum radiatum</name>
    <name type="common">Black benniseed</name>
    <dbReference type="NCBI Taxonomy" id="300843"/>
    <lineage>
        <taxon>Eukaryota</taxon>
        <taxon>Viridiplantae</taxon>
        <taxon>Streptophyta</taxon>
        <taxon>Embryophyta</taxon>
        <taxon>Tracheophyta</taxon>
        <taxon>Spermatophyta</taxon>
        <taxon>Magnoliopsida</taxon>
        <taxon>eudicotyledons</taxon>
        <taxon>Gunneridae</taxon>
        <taxon>Pentapetalae</taxon>
        <taxon>asterids</taxon>
        <taxon>lamiids</taxon>
        <taxon>Lamiales</taxon>
        <taxon>Pedaliaceae</taxon>
        <taxon>Sesamum</taxon>
    </lineage>
</organism>
<feature type="compositionally biased region" description="Low complexity" evidence="4">
    <location>
        <begin position="30"/>
        <end position="45"/>
    </location>
</feature>
<evidence type="ECO:0000256" key="3">
    <source>
        <dbReference type="PROSITE-ProRule" id="PRU00708"/>
    </source>
</evidence>
<gene>
    <name evidence="7" type="ORF">Sradi_5914400</name>
</gene>
<feature type="domain" description="Pentatricopeptide repeat-containing protein-mitochondrial" evidence="6">
    <location>
        <begin position="513"/>
        <end position="628"/>
    </location>
</feature>
<feature type="repeat" description="PPR" evidence="3">
    <location>
        <begin position="536"/>
        <end position="570"/>
    </location>
</feature>
<evidence type="ECO:0000256" key="4">
    <source>
        <dbReference type="SAM" id="MobiDB-lite"/>
    </source>
</evidence>
<feature type="repeat" description="PPR" evidence="3">
    <location>
        <begin position="318"/>
        <end position="352"/>
    </location>
</feature>
<evidence type="ECO:0000259" key="6">
    <source>
        <dbReference type="Pfam" id="PF23276"/>
    </source>
</evidence>
<evidence type="ECO:0000256" key="1">
    <source>
        <dbReference type="ARBA" id="ARBA00007626"/>
    </source>
</evidence>
<evidence type="ECO:0000313" key="7">
    <source>
        <dbReference type="EMBL" id="KAL0309721.1"/>
    </source>
</evidence>
<proteinExistence type="inferred from homology"/>
<dbReference type="NCBIfam" id="TIGR00756">
    <property type="entry name" value="PPR"/>
    <property type="match status" value="8"/>
</dbReference>
<dbReference type="EMBL" id="JACGWJ010000027">
    <property type="protein sequence ID" value="KAL0309721.1"/>
    <property type="molecule type" value="Genomic_DNA"/>
</dbReference>
<protein>
    <submittedName>
        <fullName evidence="7">Pentatricopeptide repeat-containing protein</fullName>
    </submittedName>
</protein>
<feature type="domain" description="PROP1-like PPR" evidence="5">
    <location>
        <begin position="335"/>
        <end position="454"/>
    </location>
</feature>
<keyword evidence="2" id="KW-0677">Repeat</keyword>
<dbReference type="Gene3D" id="1.25.40.10">
    <property type="entry name" value="Tetratricopeptide repeat domain"/>
    <property type="match status" value="6"/>
</dbReference>
<feature type="repeat" description="PPR" evidence="3">
    <location>
        <begin position="501"/>
        <end position="535"/>
    </location>
</feature>
<dbReference type="InterPro" id="IPR011990">
    <property type="entry name" value="TPR-like_helical_dom_sf"/>
</dbReference>
<feature type="region of interest" description="Disordered" evidence="4">
    <location>
        <begin position="30"/>
        <end position="75"/>
    </location>
</feature>
<dbReference type="AlphaFoldDB" id="A0AAW2KRY1"/>
<dbReference type="InterPro" id="IPR033443">
    <property type="entry name" value="PROP1-like_PPR_dom"/>
</dbReference>
<feature type="compositionally biased region" description="Low complexity" evidence="4">
    <location>
        <begin position="52"/>
        <end position="67"/>
    </location>
</feature>
<comment type="similarity">
    <text evidence="1">Belongs to the PPR family. P subfamily.</text>
</comment>
<feature type="repeat" description="PPR" evidence="3">
    <location>
        <begin position="571"/>
        <end position="605"/>
    </location>
</feature>
<comment type="caution">
    <text evidence="7">The sequence shown here is derived from an EMBL/GenBank/DDBJ whole genome shotgun (WGS) entry which is preliminary data.</text>
</comment>
<dbReference type="InterPro" id="IPR002885">
    <property type="entry name" value="PPR_rpt"/>
</dbReference>
<feature type="repeat" description="PPR" evidence="3">
    <location>
        <begin position="353"/>
        <end position="387"/>
    </location>
</feature>
<dbReference type="Pfam" id="PF23276">
    <property type="entry name" value="TPR_24"/>
    <property type="match status" value="1"/>
</dbReference>
<dbReference type="Pfam" id="PF17177">
    <property type="entry name" value="PPR_long"/>
    <property type="match status" value="1"/>
</dbReference>
<dbReference type="PANTHER" id="PTHR47939:SF13">
    <property type="entry name" value="OS03G0201400 PROTEIN"/>
    <property type="match status" value="1"/>
</dbReference>
<dbReference type="Pfam" id="PF13041">
    <property type="entry name" value="PPR_2"/>
    <property type="match status" value="2"/>
</dbReference>
<evidence type="ECO:0000256" key="2">
    <source>
        <dbReference type="ARBA" id="ARBA00022737"/>
    </source>
</evidence>
<feature type="repeat" description="PPR" evidence="3">
    <location>
        <begin position="248"/>
        <end position="282"/>
    </location>
</feature>
<feature type="repeat" description="PPR" evidence="3">
    <location>
        <begin position="213"/>
        <end position="247"/>
    </location>
</feature>
<evidence type="ECO:0000259" key="5">
    <source>
        <dbReference type="Pfam" id="PF17177"/>
    </source>
</evidence>
<accession>A0AAW2KRY1</accession>
<dbReference type="PROSITE" id="PS51375">
    <property type="entry name" value="PPR"/>
    <property type="match status" value="10"/>
</dbReference>
<dbReference type="Pfam" id="PF01535">
    <property type="entry name" value="PPR"/>
    <property type="match status" value="2"/>
</dbReference>
<dbReference type="SUPFAM" id="SSF81901">
    <property type="entry name" value="HCP-like"/>
    <property type="match status" value="1"/>
</dbReference>
<feature type="repeat" description="PPR" evidence="3">
    <location>
        <begin position="178"/>
        <end position="212"/>
    </location>
</feature>
<dbReference type="InterPro" id="IPR050667">
    <property type="entry name" value="PPR-containing_protein"/>
</dbReference>
<dbReference type="PANTHER" id="PTHR47939">
    <property type="entry name" value="MEMBRANE-ASSOCIATED SALT-INDUCIBLE PROTEIN-LIKE"/>
    <property type="match status" value="1"/>
</dbReference>
<feature type="repeat" description="PPR" evidence="3">
    <location>
        <begin position="424"/>
        <end position="458"/>
    </location>
</feature>
<name>A0AAW2KRY1_SESRA</name>
<reference evidence="7" key="2">
    <citation type="journal article" date="2024" name="Plant">
        <title>Genomic evolution and insights into agronomic trait innovations of Sesamum species.</title>
        <authorList>
            <person name="Miao H."/>
            <person name="Wang L."/>
            <person name="Qu L."/>
            <person name="Liu H."/>
            <person name="Sun Y."/>
            <person name="Le M."/>
            <person name="Wang Q."/>
            <person name="Wei S."/>
            <person name="Zheng Y."/>
            <person name="Lin W."/>
            <person name="Duan Y."/>
            <person name="Cao H."/>
            <person name="Xiong S."/>
            <person name="Wang X."/>
            <person name="Wei L."/>
            <person name="Li C."/>
            <person name="Ma Q."/>
            <person name="Ju M."/>
            <person name="Zhao R."/>
            <person name="Li G."/>
            <person name="Mu C."/>
            <person name="Tian Q."/>
            <person name="Mei H."/>
            <person name="Zhang T."/>
            <person name="Gao T."/>
            <person name="Zhang H."/>
        </authorList>
    </citation>
    <scope>NUCLEOTIDE SEQUENCE</scope>
    <source>
        <strain evidence="7">G02</strain>
    </source>
</reference>
<feature type="repeat" description="PPR" evidence="3">
    <location>
        <begin position="283"/>
        <end position="317"/>
    </location>
</feature>
<dbReference type="InterPro" id="IPR057027">
    <property type="entry name" value="TPR_mt"/>
</dbReference>
<reference evidence="7" key="1">
    <citation type="submission" date="2020-06" db="EMBL/GenBank/DDBJ databases">
        <authorList>
            <person name="Li T."/>
            <person name="Hu X."/>
            <person name="Zhang T."/>
            <person name="Song X."/>
            <person name="Zhang H."/>
            <person name="Dai N."/>
            <person name="Sheng W."/>
            <person name="Hou X."/>
            <person name="Wei L."/>
        </authorList>
    </citation>
    <scope>NUCLEOTIDE SEQUENCE</scope>
    <source>
        <strain evidence="7">G02</strain>
        <tissue evidence="7">Leaf</tissue>
    </source>
</reference>
<sequence length="719" mass="81151">MASLAARRQTHLNANLRNLSSPLSIKSLSFCSSAPSKPSSNEEPSVGANQNADSSSTKTTAASASATFRSEGKRQKNPEKIEDIICRMMANRAWTTRLQNSIRNLVPSFDHELVYNVLHGAKKSEHALQFFRWVERSNLFQHNRETHQKIIEILGRATKLNHARCILLDMPKKGLEWDEDLWVLMIDSYGQAGIVQESVKLFQKMEELGVQRSIKSYDALFKVILRRGRYMMAKRYFNKMLSESIEPTRHTFNIMIWGFFLSGKVETANRFFEDMKSREITPDVVTYNTLINGYYRVKKMEEAEKYFVEMKGRNIEPTVVTYTTLIKGYVSVDRVDDALRLMEEMKGFGIKPNAITYSTLLPGLCDAEKMSEAQTILREMVEKYVAPKDNSIFMRLISGQCKVGNLDAAADVLKAMIRLSVPTEAGHYGVLIENCCKAGEYDRAVKLLDKLIEKDIILRPQSTLHMESSAYNPLIEYLCKNGQSAKAETLLRQLMKLGVQDPIALNTLICGRSQEGNPDSAFELLKIMLRRNVRSEKSAYDSLVKSYLRKSDPADAKAALDSMIENGHLPDSSLYRSVMESLFEDGRVQTASRVMKMMLEKGVTDHEDLIAKILEALFMRGHVEEALGRIELLMQSGIAPDFDGLLSVLCEKGKTIAALKLLDYGLERDYKIDISSYEKALDALLAAGKTLNAYSILLKIMEKGGVTDWSSCKDLIKSQ</sequence>